<gene>
    <name evidence="1" type="ORF">FHX73_113679</name>
</gene>
<organism evidence="1 2">
    <name type="scientific">Kitasatospora viridis</name>
    <dbReference type="NCBI Taxonomy" id="281105"/>
    <lineage>
        <taxon>Bacteria</taxon>
        <taxon>Bacillati</taxon>
        <taxon>Actinomycetota</taxon>
        <taxon>Actinomycetes</taxon>
        <taxon>Kitasatosporales</taxon>
        <taxon>Streptomycetaceae</taxon>
        <taxon>Kitasatospora</taxon>
    </lineage>
</organism>
<dbReference type="OrthoDB" id="4200125at2"/>
<protein>
    <submittedName>
        <fullName evidence="1">Excreted virulence factor EspC (Type VII ESX diderm)</fullName>
    </submittedName>
</protein>
<keyword evidence="2" id="KW-1185">Reference proteome</keyword>
<dbReference type="Pfam" id="PF10824">
    <property type="entry name" value="T7SS_ESX_EspC"/>
    <property type="match status" value="1"/>
</dbReference>
<evidence type="ECO:0000313" key="1">
    <source>
        <dbReference type="EMBL" id="TWF99823.1"/>
    </source>
</evidence>
<dbReference type="AlphaFoldDB" id="A0A561UKD5"/>
<dbReference type="RefSeq" id="WP_145906018.1">
    <property type="nucleotide sequence ID" value="NZ_BAAAMZ010000021.1"/>
</dbReference>
<sequence>MSTDFTVHPDALQAAGQNAQTVAGKIPDEAKTVGTPTDTAVAGLKGWQSAPALQGCTSAWRGLLASLSDTMGQQGRNLVATAQNYRNGDVAAANQFPTGPSPYQGKAVPDPFGTAVKGQGVA</sequence>
<dbReference type="InterPro" id="IPR036689">
    <property type="entry name" value="ESAT-6-like_sf"/>
</dbReference>
<dbReference type="Gene3D" id="1.10.287.1060">
    <property type="entry name" value="ESAT-6-like"/>
    <property type="match status" value="1"/>
</dbReference>
<comment type="caution">
    <text evidence="1">The sequence shown here is derived from an EMBL/GenBank/DDBJ whole genome shotgun (WGS) entry which is preliminary data.</text>
</comment>
<dbReference type="SUPFAM" id="SSF140453">
    <property type="entry name" value="EsxAB dimer-like"/>
    <property type="match status" value="1"/>
</dbReference>
<dbReference type="EMBL" id="VIWT01000001">
    <property type="protein sequence ID" value="TWF99823.1"/>
    <property type="molecule type" value="Genomic_DNA"/>
</dbReference>
<accession>A0A561UKD5</accession>
<name>A0A561UKD5_9ACTN</name>
<evidence type="ECO:0000313" key="2">
    <source>
        <dbReference type="Proteomes" id="UP000317940"/>
    </source>
</evidence>
<dbReference type="GO" id="GO:0009306">
    <property type="term" value="P:protein secretion"/>
    <property type="evidence" value="ECO:0007669"/>
    <property type="project" value="InterPro"/>
</dbReference>
<dbReference type="Proteomes" id="UP000317940">
    <property type="component" value="Unassembled WGS sequence"/>
</dbReference>
<proteinExistence type="predicted"/>
<dbReference type="InterPro" id="IPR022536">
    <property type="entry name" value="EspC"/>
</dbReference>
<reference evidence="1 2" key="1">
    <citation type="submission" date="2019-06" db="EMBL/GenBank/DDBJ databases">
        <title>Sequencing the genomes of 1000 actinobacteria strains.</title>
        <authorList>
            <person name="Klenk H.-P."/>
        </authorList>
    </citation>
    <scope>NUCLEOTIDE SEQUENCE [LARGE SCALE GENOMIC DNA]</scope>
    <source>
        <strain evidence="1 2">DSM 44826</strain>
    </source>
</reference>